<feature type="chain" id="PRO_5002820292" evidence="2">
    <location>
        <begin position="28"/>
        <end position="447"/>
    </location>
</feature>
<dbReference type="EMBL" id="CM000361">
    <property type="protein sequence ID" value="EDX03297.1"/>
    <property type="molecule type" value="Genomic_DNA"/>
</dbReference>
<dbReference type="STRING" id="7240.B4Q6N1"/>
<dbReference type="OMA" id="SQSQFMN"/>
<dbReference type="HOGENOM" id="CLU_641366_0_0_1"/>
<keyword evidence="2" id="KW-0732">Signal</keyword>
<keyword evidence="4" id="KW-1185">Reference proteome</keyword>
<evidence type="ECO:0000313" key="3">
    <source>
        <dbReference type="EMBL" id="EDX03297.1"/>
    </source>
</evidence>
<dbReference type="Proteomes" id="UP000000304">
    <property type="component" value="Chromosome 2L"/>
</dbReference>
<dbReference type="AlphaFoldDB" id="B4Q6N1"/>
<dbReference type="Bgee" id="FBgn0194461">
    <property type="expression patterns" value="Expressed in adult organism and 3 other cell types or tissues"/>
</dbReference>
<feature type="region of interest" description="Disordered" evidence="1">
    <location>
        <begin position="422"/>
        <end position="447"/>
    </location>
</feature>
<accession>B4Q6N1</accession>
<sequence length="447" mass="48687">MPRIPLPGSSLLVVLALILCLSPPSRAVPASVLAQDTELSTSANHKLQQQQQQPAADLLSSRVGGMAAPRRVYRATYGNLMTKANRLSPPSVQLSGVLFTPPNANNAPSALYSPVPVSSQQRQQVPSVVYALPSNEEILAAVAAAAQNSQQQLQEEPSALEEAVASSTMRKRGINYEYNPYSVASSDYGSDVPSGVWADDYEAAVPVSYGERDLQEIDDYVPERRVSGSSARNKAYDNLQNLLNAEAYLESIPLSVPLTYANRNYNLDDRNKRGIYYNLATPGGNGASSLGSGSGYNGEGINLNKYRRFNDMRLKRDTQLNPADMLALVALVEAGERARKEGDAESSGPVPMIASDDLDYAPAGSWFDVPVQADYYGAGVPLDNQNQAMPKYEYVPRQHKYSGVNSRFGSSKQRYMVAKKKRSVSQSQFMNEPVAERGSGYNGEKYF</sequence>
<name>B4Q6N1_DROSI</name>
<proteinExistence type="predicted"/>
<protein>
    <submittedName>
        <fullName evidence="3">GD23070</fullName>
    </submittedName>
</protein>
<evidence type="ECO:0000313" key="4">
    <source>
        <dbReference type="Proteomes" id="UP000000304"/>
    </source>
</evidence>
<dbReference type="PhylomeDB" id="B4Q6N1"/>
<organism evidence="3 4">
    <name type="scientific">Drosophila simulans</name>
    <name type="common">Fruit fly</name>
    <dbReference type="NCBI Taxonomy" id="7240"/>
    <lineage>
        <taxon>Eukaryota</taxon>
        <taxon>Metazoa</taxon>
        <taxon>Ecdysozoa</taxon>
        <taxon>Arthropoda</taxon>
        <taxon>Hexapoda</taxon>
        <taxon>Insecta</taxon>
        <taxon>Pterygota</taxon>
        <taxon>Neoptera</taxon>
        <taxon>Endopterygota</taxon>
        <taxon>Diptera</taxon>
        <taxon>Brachycera</taxon>
        <taxon>Muscomorpha</taxon>
        <taxon>Ephydroidea</taxon>
        <taxon>Drosophilidae</taxon>
        <taxon>Drosophila</taxon>
        <taxon>Sophophora</taxon>
    </lineage>
</organism>
<reference evidence="3 4" key="1">
    <citation type="journal article" date="2007" name="Nature">
        <title>Evolution of genes and genomes on the Drosophila phylogeny.</title>
        <authorList>
            <consortium name="Drosophila 12 Genomes Consortium"/>
            <person name="Clark A.G."/>
            <person name="Eisen M.B."/>
            <person name="Smith D.R."/>
            <person name="Bergman C.M."/>
            <person name="Oliver B."/>
            <person name="Markow T.A."/>
            <person name="Kaufman T.C."/>
            <person name="Kellis M."/>
            <person name="Gelbart W."/>
            <person name="Iyer V.N."/>
            <person name="Pollard D.A."/>
            <person name="Sackton T.B."/>
            <person name="Larracuente A.M."/>
            <person name="Singh N.D."/>
            <person name="Abad J.P."/>
            <person name="Abt D.N."/>
            <person name="Adryan B."/>
            <person name="Aguade M."/>
            <person name="Akashi H."/>
            <person name="Anderson W.W."/>
            <person name="Aquadro C.F."/>
            <person name="Ardell D.H."/>
            <person name="Arguello R."/>
            <person name="Artieri C.G."/>
            <person name="Barbash D.A."/>
            <person name="Barker D."/>
            <person name="Barsanti P."/>
            <person name="Batterham P."/>
            <person name="Batzoglou S."/>
            <person name="Begun D."/>
            <person name="Bhutkar A."/>
            <person name="Blanco E."/>
            <person name="Bosak S.A."/>
            <person name="Bradley R.K."/>
            <person name="Brand A.D."/>
            <person name="Brent M.R."/>
            <person name="Brooks A.N."/>
            <person name="Brown R.H."/>
            <person name="Butlin R.K."/>
            <person name="Caggese C."/>
            <person name="Calvi B.R."/>
            <person name="Bernardo de Carvalho A."/>
            <person name="Caspi A."/>
            <person name="Castrezana S."/>
            <person name="Celniker S.E."/>
            <person name="Chang J.L."/>
            <person name="Chapple C."/>
            <person name="Chatterji S."/>
            <person name="Chinwalla A."/>
            <person name="Civetta A."/>
            <person name="Clifton S.W."/>
            <person name="Comeron J.M."/>
            <person name="Costello J.C."/>
            <person name="Coyne J.A."/>
            <person name="Daub J."/>
            <person name="David R.G."/>
            <person name="Delcher A.L."/>
            <person name="Delehaunty K."/>
            <person name="Do C.B."/>
            <person name="Ebling H."/>
            <person name="Edwards K."/>
            <person name="Eickbush T."/>
            <person name="Evans J.D."/>
            <person name="Filipski A."/>
            <person name="Findeiss S."/>
            <person name="Freyhult E."/>
            <person name="Fulton L."/>
            <person name="Fulton R."/>
            <person name="Garcia A.C."/>
            <person name="Gardiner A."/>
            <person name="Garfield D.A."/>
            <person name="Garvin B.E."/>
            <person name="Gibson G."/>
            <person name="Gilbert D."/>
            <person name="Gnerre S."/>
            <person name="Godfrey J."/>
            <person name="Good R."/>
            <person name="Gotea V."/>
            <person name="Gravely B."/>
            <person name="Greenberg A.J."/>
            <person name="Griffiths-Jones S."/>
            <person name="Gross S."/>
            <person name="Guigo R."/>
            <person name="Gustafson E.A."/>
            <person name="Haerty W."/>
            <person name="Hahn M.W."/>
            <person name="Halligan D.L."/>
            <person name="Halpern A.L."/>
            <person name="Halter G.M."/>
            <person name="Han M.V."/>
            <person name="Heger A."/>
            <person name="Hillier L."/>
            <person name="Hinrichs A.S."/>
            <person name="Holmes I."/>
            <person name="Hoskins R.A."/>
            <person name="Hubisz M.J."/>
            <person name="Hultmark D."/>
            <person name="Huntley M.A."/>
            <person name="Jaffe D.B."/>
            <person name="Jagadeeshan S."/>
            <person name="Jeck W.R."/>
            <person name="Johnson J."/>
            <person name="Jones C.D."/>
            <person name="Jordan W.C."/>
            <person name="Karpen G.H."/>
            <person name="Kataoka E."/>
            <person name="Keightley P.D."/>
            <person name="Kheradpour P."/>
            <person name="Kirkness E.F."/>
            <person name="Koerich L.B."/>
            <person name="Kristiansen K."/>
            <person name="Kudrna D."/>
            <person name="Kulathinal R.J."/>
            <person name="Kumar S."/>
            <person name="Kwok R."/>
            <person name="Lander E."/>
            <person name="Langley C.H."/>
            <person name="Lapoint R."/>
            <person name="Lazzaro B.P."/>
            <person name="Lee S.J."/>
            <person name="Levesque L."/>
            <person name="Li R."/>
            <person name="Lin C.F."/>
            <person name="Lin M.F."/>
            <person name="Lindblad-Toh K."/>
            <person name="Llopart A."/>
            <person name="Long M."/>
            <person name="Low L."/>
            <person name="Lozovsky E."/>
            <person name="Lu J."/>
            <person name="Luo M."/>
            <person name="Machado C.A."/>
            <person name="Makalowski W."/>
            <person name="Marzo M."/>
            <person name="Matsuda M."/>
            <person name="Matzkin L."/>
            <person name="McAllister B."/>
            <person name="McBride C.S."/>
            <person name="McKernan B."/>
            <person name="McKernan K."/>
            <person name="Mendez-Lago M."/>
            <person name="Minx P."/>
            <person name="Mollenhauer M.U."/>
            <person name="Montooth K."/>
            <person name="Mount S.M."/>
            <person name="Mu X."/>
            <person name="Myers E."/>
            <person name="Negre B."/>
            <person name="Newfeld S."/>
            <person name="Nielsen R."/>
            <person name="Noor M.A."/>
            <person name="O'Grady P."/>
            <person name="Pachter L."/>
            <person name="Papaceit M."/>
            <person name="Parisi M.J."/>
            <person name="Parisi M."/>
            <person name="Parts L."/>
            <person name="Pedersen J.S."/>
            <person name="Pesole G."/>
            <person name="Phillippy A.M."/>
            <person name="Ponting C.P."/>
            <person name="Pop M."/>
            <person name="Porcelli D."/>
            <person name="Powell J.R."/>
            <person name="Prohaska S."/>
            <person name="Pruitt K."/>
            <person name="Puig M."/>
            <person name="Quesneville H."/>
            <person name="Ram K.R."/>
            <person name="Rand D."/>
            <person name="Rasmussen M.D."/>
            <person name="Reed L.K."/>
            <person name="Reenan R."/>
            <person name="Reily A."/>
            <person name="Remington K.A."/>
            <person name="Rieger T.T."/>
            <person name="Ritchie M.G."/>
            <person name="Robin C."/>
            <person name="Rogers Y.H."/>
            <person name="Rohde C."/>
            <person name="Rozas J."/>
            <person name="Rubenfield M.J."/>
            <person name="Ruiz A."/>
            <person name="Russo S."/>
            <person name="Salzberg S.L."/>
            <person name="Sanchez-Gracia A."/>
            <person name="Saranga D.J."/>
            <person name="Sato H."/>
            <person name="Schaeffer S.W."/>
            <person name="Schatz M.C."/>
            <person name="Schlenke T."/>
            <person name="Schwartz R."/>
            <person name="Segarra C."/>
            <person name="Singh R.S."/>
            <person name="Sirot L."/>
            <person name="Sirota M."/>
            <person name="Sisneros N.B."/>
            <person name="Smith C.D."/>
            <person name="Smith T.F."/>
            <person name="Spieth J."/>
            <person name="Stage D.E."/>
            <person name="Stark A."/>
            <person name="Stephan W."/>
            <person name="Strausberg R.L."/>
            <person name="Strempel S."/>
            <person name="Sturgill D."/>
            <person name="Sutton G."/>
            <person name="Sutton G.G."/>
            <person name="Tao W."/>
            <person name="Teichmann S."/>
            <person name="Tobari Y.N."/>
            <person name="Tomimura Y."/>
            <person name="Tsolas J.M."/>
            <person name="Valente V.L."/>
            <person name="Venter E."/>
            <person name="Venter J.C."/>
            <person name="Vicario S."/>
            <person name="Vieira F.G."/>
            <person name="Vilella A.J."/>
            <person name="Villasante A."/>
            <person name="Walenz B."/>
            <person name="Wang J."/>
            <person name="Wasserman M."/>
            <person name="Watts T."/>
            <person name="Wilson D."/>
            <person name="Wilson R.K."/>
            <person name="Wing R.A."/>
            <person name="Wolfner M.F."/>
            <person name="Wong A."/>
            <person name="Wong G.K."/>
            <person name="Wu C.I."/>
            <person name="Wu G."/>
            <person name="Yamamoto D."/>
            <person name="Yang H.P."/>
            <person name="Yang S.P."/>
            <person name="Yorke J.A."/>
            <person name="Yoshida K."/>
            <person name="Zdobnov E."/>
            <person name="Zhang P."/>
            <person name="Zhang Y."/>
            <person name="Zimin A.V."/>
            <person name="Baldwin J."/>
            <person name="Abdouelleil A."/>
            <person name="Abdulkadir J."/>
            <person name="Abebe A."/>
            <person name="Abera B."/>
            <person name="Abreu J."/>
            <person name="Acer S.C."/>
            <person name="Aftuck L."/>
            <person name="Alexander A."/>
            <person name="An P."/>
            <person name="Anderson E."/>
            <person name="Anderson S."/>
            <person name="Arachi H."/>
            <person name="Azer M."/>
            <person name="Bachantsang P."/>
            <person name="Barry A."/>
            <person name="Bayul T."/>
            <person name="Berlin A."/>
            <person name="Bessette D."/>
            <person name="Bloom T."/>
            <person name="Blye J."/>
            <person name="Boguslavskiy L."/>
            <person name="Bonnet C."/>
            <person name="Boukhgalter B."/>
            <person name="Bourzgui I."/>
            <person name="Brown A."/>
            <person name="Cahill P."/>
            <person name="Channer S."/>
            <person name="Cheshatsang Y."/>
            <person name="Chuda L."/>
            <person name="Citroen M."/>
            <person name="Collymore A."/>
            <person name="Cooke P."/>
            <person name="Costello M."/>
            <person name="D'Aco K."/>
            <person name="Daza R."/>
            <person name="De Haan G."/>
            <person name="DeGray S."/>
            <person name="DeMaso C."/>
            <person name="Dhargay N."/>
            <person name="Dooley K."/>
            <person name="Dooley E."/>
            <person name="Doricent M."/>
            <person name="Dorje P."/>
            <person name="Dorjee K."/>
            <person name="Dupes A."/>
            <person name="Elong R."/>
            <person name="Falk J."/>
            <person name="Farina A."/>
            <person name="Faro S."/>
            <person name="Ferguson D."/>
            <person name="Fisher S."/>
            <person name="Foley C.D."/>
            <person name="Franke A."/>
            <person name="Friedrich D."/>
            <person name="Gadbois L."/>
            <person name="Gearin G."/>
            <person name="Gearin C.R."/>
            <person name="Giannoukos G."/>
            <person name="Goode T."/>
            <person name="Graham J."/>
            <person name="Grandbois E."/>
            <person name="Grewal S."/>
            <person name="Gyaltsen K."/>
            <person name="Hafez N."/>
            <person name="Hagos B."/>
            <person name="Hall J."/>
            <person name="Henson C."/>
            <person name="Hollinger A."/>
            <person name="Honan T."/>
            <person name="Huard M.D."/>
            <person name="Hughes L."/>
            <person name="Hurhula B."/>
            <person name="Husby M.E."/>
            <person name="Kamat A."/>
            <person name="Kanga B."/>
            <person name="Kashin S."/>
            <person name="Khazanovich D."/>
            <person name="Kisner P."/>
            <person name="Lance K."/>
            <person name="Lara M."/>
            <person name="Lee W."/>
            <person name="Lennon N."/>
            <person name="Letendre F."/>
            <person name="LeVine R."/>
            <person name="Lipovsky A."/>
            <person name="Liu X."/>
            <person name="Liu J."/>
            <person name="Liu S."/>
            <person name="Lokyitsang T."/>
            <person name="Lokyitsang Y."/>
            <person name="Lubonja R."/>
            <person name="Lui A."/>
            <person name="MacDonald P."/>
            <person name="Magnisalis V."/>
            <person name="Maru K."/>
            <person name="Matthews C."/>
            <person name="McCusker W."/>
            <person name="McDonough S."/>
            <person name="Mehta T."/>
            <person name="Meldrim J."/>
            <person name="Meneus L."/>
            <person name="Mihai O."/>
            <person name="Mihalev A."/>
            <person name="Mihova T."/>
            <person name="Mittelman R."/>
            <person name="Mlenga V."/>
            <person name="Montmayeur A."/>
            <person name="Mulrain L."/>
            <person name="Navidi A."/>
            <person name="Naylor J."/>
            <person name="Negash T."/>
            <person name="Nguyen T."/>
            <person name="Nguyen N."/>
            <person name="Nicol R."/>
            <person name="Norbu C."/>
            <person name="Norbu N."/>
            <person name="Novod N."/>
            <person name="O'Neill B."/>
            <person name="Osman S."/>
            <person name="Markiewicz E."/>
            <person name="Oyono O.L."/>
            <person name="Patti C."/>
            <person name="Phunkhang P."/>
            <person name="Pierre F."/>
            <person name="Priest M."/>
            <person name="Raghuraman S."/>
            <person name="Rege F."/>
            <person name="Reyes R."/>
            <person name="Rise C."/>
            <person name="Rogov P."/>
            <person name="Ross K."/>
            <person name="Ryan E."/>
            <person name="Settipalli S."/>
            <person name="Shea T."/>
            <person name="Sherpa N."/>
            <person name="Shi L."/>
            <person name="Shih D."/>
            <person name="Sparrow T."/>
            <person name="Spaulding J."/>
            <person name="Stalker J."/>
            <person name="Stange-Thomann N."/>
            <person name="Stavropoulos S."/>
            <person name="Stone C."/>
            <person name="Strader C."/>
            <person name="Tesfaye S."/>
            <person name="Thomson T."/>
            <person name="Thoulutsang Y."/>
            <person name="Thoulutsang D."/>
            <person name="Topham K."/>
            <person name="Topping I."/>
            <person name="Tsamla T."/>
            <person name="Vassiliev H."/>
            <person name="Vo A."/>
            <person name="Wangchuk T."/>
            <person name="Wangdi T."/>
            <person name="Weiand M."/>
            <person name="Wilkinson J."/>
            <person name="Wilson A."/>
            <person name="Yadav S."/>
            <person name="Young G."/>
            <person name="Yu Q."/>
            <person name="Zembek L."/>
            <person name="Zhong D."/>
            <person name="Zimmer A."/>
            <person name="Zwirko Z."/>
            <person name="Jaffe D.B."/>
            <person name="Alvarez P."/>
            <person name="Brockman W."/>
            <person name="Butler J."/>
            <person name="Chin C."/>
            <person name="Gnerre S."/>
            <person name="Grabherr M."/>
            <person name="Kleber M."/>
            <person name="Mauceli E."/>
            <person name="MacCallum I."/>
        </authorList>
    </citation>
    <scope>NUCLEOTIDE SEQUENCE [LARGE SCALE GENOMIC DNA]</scope>
    <source>
        <strain evidence="4">white501</strain>
    </source>
</reference>
<dbReference type="OrthoDB" id="7730862at2759"/>
<evidence type="ECO:0000256" key="2">
    <source>
        <dbReference type="SAM" id="SignalP"/>
    </source>
</evidence>
<evidence type="ECO:0000256" key="1">
    <source>
        <dbReference type="SAM" id="MobiDB-lite"/>
    </source>
</evidence>
<feature type="signal peptide" evidence="2">
    <location>
        <begin position="1"/>
        <end position="27"/>
    </location>
</feature>
<gene>
    <name evidence="3" type="primary">Dsim\GD23070</name>
    <name evidence="3" type="ORF">Dsim_GD23070</name>
</gene>